<keyword evidence="3" id="KW-1133">Transmembrane helix</keyword>
<proteinExistence type="inferred from homology"/>
<evidence type="ECO:0000313" key="4">
    <source>
        <dbReference type="EMBL" id="MCQ8239973.1"/>
    </source>
</evidence>
<dbReference type="Proteomes" id="UP001524547">
    <property type="component" value="Unassembled WGS sequence"/>
</dbReference>
<comment type="caution">
    <text evidence="4">The sequence shown here is derived from an EMBL/GenBank/DDBJ whole genome shotgun (WGS) entry which is preliminary data.</text>
</comment>
<feature type="transmembrane region" description="Helical" evidence="3">
    <location>
        <begin position="87"/>
        <end position="107"/>
    </location>
</feature>
<feature type="transmembrane region" description="Helical" evidence="3">
    <location>
        <begin position="127"/>
        <end position="145"/>
    </location>
</feature>
<protein>
    <submittedName>
        <fullName evidence="4">CDP-alcohol phosphatidyltransferase family protein</fullName>
    </submittedName>
</protein>
<dbReference type="InterPro" id="IPR048254">
    <property type="entry name" value="CDP_ALCOHOL_P_TRANSF_CS"/>
</dbReference>
<dbReference type="InterPro" id="IPR000462">
    <property type="entry name" value="CDP-OH_P_trans"/>
</dbReference>
<evidence type="ECO:0000256" key="3">
    <source>
        <dbReference type="SAM" id="Phobius"/>
    </source>
</evidence>
<dbReference type="InterPro" id="IPR043130">
    <property type="entry name" value="CDP-OH_PTrfase_TM_dom"/>
</dbReference>
<organism evidence="4 5">
    <name type="scientific">Rhizosaccharibacter radicis</name>
    <dbReference type="NCBI Taxonomy" id="2782605"/>
    <lineage>
        <taxon>Bacteria</taxon>
        <taxon>Pseudomonadati</taxon>
        <taxon>Pseudomonadota</taxon>
        <taxon>Alphaproteobacteria</taxon>
        <taxon>Acetobacterales</taxon>
        <taxon>Acetobacteraceae</taxon>
        <taxon>Rhizosaccharibacter</taxon>
    </lineage>
</organism>
<dbReference type="Gene3D" id="1.20.120.1760">
    <property type="match status" value="1"/>
</dbReference>
<gene>
    <name evidence="4" type="ORF">NFI88_03845</name>
</gene>
<keyword evidence="1 2" id="KW-0808">Transferase</keyword>
<evidence type="ECO:0000256" key="1">
    <source>
        <dbReference type="ARBA" id="ARBA00022679"/>
    </source>
</evidence>
<comment type="similarity">
    <text evidence="2">Belongs to the CDP-alcohol phosphatidyltransferase class-I family.</text>
</comment>
<feature type="transmembrane region" description="Helical" evidence="3">
    <location>
        <begin position="40"/>
        <end position="66"/>
    </location>
</feature>
<dbReference type="Pfam" id="PF01066">
    <property type="entry name" value="CDP-OH_P_transf"/>
    <property type="match status" value="1"/>
</dbReference>
<reference evidence="4 5" key="1">
    <citation type="submission" date="2022-06" db="EMBL/GenBank/DDBJ databases">
        <title>Rhizosaccharibacter gen. nov. sp. nov. KSS12, endophytic bacteria isolated from sugarcane.</title>
        <authorList>
            <person name="Pitiwittayakul N."/>
        </authorList>
    </citation>
    <scope>NUCLEOTIDE SEQUENCE [LARGE SCALE GENOMIC DNA]</scope>
    <source>
        <strain evidence="4 5">KSS12</strain>
    </source>
</reference>
<evidence type="ECO:0000256" key="2">
    <source>
        <dbReference type="RuleBase" id="RU003750"/>
    </source>
</evidence>
<feature type="transmembrane region" description="Helical" evidence="3">
    <location>
        <begin position="166"/>
        <end position="198"/>
    </location>
</feature>
<dbReference type="EMBL" id="JAMZEJ010000002">
    <property type="protein sequence ID" value="MCQ8239973.1"/>
    <property type="molecule type" value="Genomic_DNA"/>
</dbReference>
<keyword evidence="5" id="KW-1185">Reference proteome</keyword>
<dbReference type="RefSeq" id="WP_422918701.1">
    <property type="nucleotide sequence ID" value="NZ_JAMZEJ010000002.1"/>
</dbReference>
<dbReference type="PROSITE" id="PS00379">
    <property type="entry name" value="CDP_ALCOHOL_P_TRANSF"/>
    <property type="match status" value="1"/>
</dbReference>
<keyword evidence="3" id="KW-0472">Membrane</keyword>
<keyword evidence="3" id="KW-0812">Transmembrane</keyword>
<sequence length="217" mass="22848">MPALSHHTLLHRSVRPAVRLLAATAVTPDQLTIARLLTGLAAAVAFAIGPMMLGAGLGLMLVSCLLDRADGELARQTRRFSRFGGRFDLVADCVATAAIFVGLGIGTDAPDWAENRVPLLASVMPELMGVAAAVGIAAIFSRLNLPGVRDEARPGEPRRLFDPDDSLLLVLPVIGLGAAWEVLLAAAIVTPVVALSLWGTWFARGRRRAALVSCEAD</sequence>
<evidence type="ECO:0000313" key="5">
    <source>
        <dbReference type="Proteomes" id="UP001524547"/>
    </source>
</evidence>
<accession>A0ABT1VUG1</accession>
<name>A0ABT1VUG1_9PROT</name>